<sequence>MAATAPEEGTDALPYSDADENVPGRSYGAPPPLLKPSVAVPDGGAVLFVVPGSQFCIKAAAYLTRQRIPFRYQYVQPNELAAPQQVPVLRWGDVMVPDSGRIIEYLDQFAEDGPGTAYPSAEARELDQLIGGEFNELVQYVTWVDRDGFDRSMKPIIDKRVPCALRMLCPCLCGARPLVKNLGHMKRIEERIAKKVPQEVLAGGPEAVRESLRRHLVDLESRLVSHRGEYLLGTAAPAACDYALYAMLDRLIGDSGYSIGAVVPQVLQDAHCEALRQFYWRMKAACPVRFEDEQRVPRGESFLPPPGEQLSMRLPAGAAGAL</sequence>
<name>A0A7S1U6H7_9STRA</name>
<dbReference type="PANTHER" id="PTHR12289:SF41">
    <property type="entry name" value="FAILED AXON CONNECTIONS-RELATED"/>
    <property type="match status" value="1"/>
</dbReference>
<reference evidence="9" key="1">
    <citation type="submission" date="2021-01" db="EMBL/GenBank/DDBJ databases">
        <authorList>
            <person name="Corre E."/>
            <person name="Pelletier E."/>
            <person name="Niang G."/>
            <person name="Scheremetjew M."/>
            <person name="Finn R."/>
            <person name="Kale V."/>
            <person name="Holt S."/>
            <person name="Cochrane G."/>
            <person name="Meng A."/>
            <person name="Brown T."/>
            <person name="Cohen L."/>
        </authorList>
    </citation>
    <scope>NUCLEOTIDE SEQUENCE</scope>
    <source>
        <strain evidence="9">CCMP2877</strain>
    </source>
</reference>
<dbReference type="CDD" id="cd00570">
    <property type="entry name" value="GST_N_family"/>
    <property type="match status" value="1"/>
</dbReference>
<protein>
    <recommendedName>
        <fullName evidence="8">Mitochondrial outer membrane transport complex Sam37/metaxin N-terminal domain-containing protein</fullName>
    </recommendedName>
</protein>
<keyword evidence="3" id="KW-1000">Mitochondrion outer membrane</keyword>
<feature type="region of interest" description="Disordered" evidence="7">
    <location>
        <begin position="297"/>
        <end position="322"/>
    </location>
</feature>
<organism evidence="9">
    <name type="scientific">Phaeomonas parva</name>
    <dbReference type="NCBI Taxonomy" id="124430"/>
    <lineage>
        <taxon>Eukaryota</taxon>
        <taxon>Sar</taxon>
        <taxon>Stramenopiles</taxon>
        <taxon>Ochrophyta</taxon>
        <taxon>Pinguiophyceae</taxon>
        <taxon>Pinguiochrysidales</taxon>
        <taxon>Pinguiochrysidaceae</taxon>
        <taxon>Phaeomonas</taxon>
    </lineage>
</organism>
<dbReference type="SUPFAM" id="SSF52833">
    <property type="entry name" value="Thioredoxin-like"/>
    <property type="match status" value="1"/>
</dbReference>
<dbReference type="InterPro" id="IPR050931">
    <property type="entry name" value="Mito_Protein_Transport_Metaxin"/>
</dbReference>
<dbReference type="AlphaFoldDB" id="A0A7S1U6H7"/>
<feature type="domain" description="Mitochondrial outer membrane transport complex Sam37/metaxin N-terminal" evidence="8">
    <location>
        <begin position="56"/>
        <end position="170"/>
    </location>
</feature>
<evidence type="ECO:0000256" key="3">
    <source>
        <dbReference type="ARBA" id="ARBA00022787"/>
    </source>
</evidence>
<feature type="region of interest" description="Disordered" evidence="7">
    <location>
        <begin position="1"/>
        <end position="29"/>
    </location>
</feature>
<dbReference type="GO" id="GO:0015031">
    <property type="term" value="P:protein transport"/>
    <property type="evidence" value="ECO:0007669"/>
    <property type="project" value="UniProtKB-KW"/>
</dbReference>
<gene>
    <name evidence="9" type="ORF">PPAR1163_LOCUS16788</name>
</gene>
<keyword evidence="2" id="KW-0813">Transport</keyword>
<dbReference type="InterPro" id="IPR036249">
    <property type="entry name" value="Thioredoxin-like_sf"/>
</dbReference>
<evidence type="ECO:0000259" key="8">
    <source>
        <dbReference type="Pfam" id="PF10568"/>
    </source>
</evidence>
<evidence type="ECO:0000313" key="9">
    <source>
        <dbReference type="EMBL" id="CAD9258416.1"/>
    </source>
</evidence>
<evidence type="ECO:0000256" key="7">
    <source>
        <dbReference type="SAM" id="MobiDB-lite"/>
    </source>
</evidence>
<evidence type="ECO:0000256" key="6">
    <source>
        <dbReference type="ARBA" id="ARBA00023136"/>
    </source>
</evidence>
<dbReference type="Pfam" id="PF10568">
    <property type="entry name" value="Tom37"/>
    <property type="match status" value="1"/>
</dbReference>
<proteinExistence type="predicted"/>
<keyword evidence="6" id="KW-0472">Membrane</keyword>
<keyword evidence="4" id="KW-0653">Protein transport</keyword>
<dbReference type="InterPro" id="IPR019564">
    <property type="entry name" value="Sam37/metaxin_N"/>
</dbReference>
<dbReference type="EMBL" id="HBGJ01026295">
    <property type="protein sequence ID" value="CAD9258416.1"/>
    <property type="molecule type" value="Transcribed_RNA"/>
</dbReference>
<keyword evidence="5" id="KW-0496">Mitochondrion</keyword>
<accession>A0A7S1U6H7</accession>
<comment type="subcellular location">
    <subcellularLocation>
        <location evidence="1">Mitochondrion outer membrane</location>
    </subcellularLocation>
</comment>
<evidence type="ECO:0000256" key="1">
    <source>
        <dbReference type="ARBA" id="ARBA00004294"/>
    </source>
</evidence>
<evidence type="ECO:0000256" key="5">
    <source>
        <dbReference type="ARBA" id="ARBA00023128"/>
    </source>
</evidence>
<dbReference type="Gene3D" id="3.40.30.10">
    <property type="entry name" value="Glutaredoxin"/>
    <property type="match status" value="1"/>
</dbReference>
<dbReference type="PANTHER" id="PTHR12289">
    <property type="entry name" value="METAXIN RELATED"/>
    <property type="match status" value="1"/>
</dbReference>
<dbReference type="GO" id="GO:0001401">
    <property type="term" value="C:SAM complex"/>
    <property type="evidence" value="ECO:0007669"/>
    <property type="project" value="InterPro"/>
</dbReference>
<evidence type="ECO:0000256" key="2">
    <source>
        <dbReference type="ARBA" id="ARBA00022448"/>
    </source>
</evidence>
<evidence type="ECO:0000256" key="4">
    <source>
        <dbReference type="ARBA" id="ARBA00022927"/>
    </source>
</evidence>